<gene>
    <name evidence="1" type="ORF">METZ01_LOCUS274002</name>
</gene>
<evidence type="ECO:0000313" key="1">
    <source>
        <dbReference type="EMBL" id="SVC21148.1"/>
    </source>
</evidence>
<dbReference type="EMBL" id="UINC01079291">
    <property type="protein sequence ID" value="SVC21148.1"/>
    <property type="molecule type" value="Genomic_DNA"/>
</dbReference>
<dbReference type="AlphaFoldDB" id="A0A382K9X9"/>
<name>A0A382K9X9_9ZZZZ</name>
<protein>
    <recommendedName>
        <fullName evidence="2">DUF669 domain-containing protein</fullName>
    </recommendedName>
</protein>
<accession>A0A382K9X9</accession>
<proteinExistence type="predicted"/>
<sequence length="162" mass="17932">MMNSDLDTTFSIEDVQETLDTETKRERIEVPAGEYVCEIKAPLPDVRQDAKGHNKLLMPIEISGNEALDGQWIFEAIYMNNQHDEAGKVKDGIGKRKVARYANALGLKKLSNLSELEGKYVKVDFGPNKNGYNEVREVSAFSAGAQVLTPPSTKETGEALPF</sequence>
<organism evidence="1">
    <name type="scientific">marine metagenome</name>
    <dbReference type="NCBI Taxonomy" id="408172"/>
    <lineage>
        <taxon>unclassified sequences</taxon>
        <taxon>metagenomes</taxon>
        <taxon>ecological metagenomes</taxon>
    </lineage>
</organism>
<evidence type="ECO:0008006" key="2">
    <source>
        <dbReference type="Google" id="ProtNLM"/>
    </source>
</evidence>
<reference evidence="1" key="1">
    <citation type="submission" date="2018-05" db="EMBL/GenBank/DDBJ databases">
        <authorList>
            <person name="Lanie J.A."/>
            <person name="Ng W.-L."/>
            <person name="Kazmierczak K.M."/>
            <person name="Andrzejewski T.M."/>
            <person name="Davidsen T.M."/>
            <person name="Wayne K.J."/>
            <person name="Tettelin H."/>
            <person name="Glass J.I."/>
            <person name="Rusch D."/>
            <person name="Podicherti R."/>
            <person name="Tsui H.-C.T."/>
            <person name="Winkler M.E."/>
        </authorList>
    </citation>
    <scope>NUCLEOTIDE SEQUENCE</scope>
</reference>